<dbReference type="EMBL" id="CP047045">
    <property type="protein sequence ID" value="QGZ94130.1"/>
    <property type="molecule type" value="Genomic_DNA"/>
</dbReference>
<keyword evidence="3" id="KW-1185">Reference proteome</keyword>
<sequence>MIDDDPFAPPVKKAVPLEQQLENASIDELEFRIERLKTEIAACEEAIKAKRAQRAAADSVFGGGRS</sequence>
<protein>
    <submittedName>
        <fullName evidence="2">Putative small protein containing a coiled-coil domain protein</fullName>
    </submittedName>
</protein>
<organism evidence="2 3">
    <name type="scientific">Terricaulis silvestris</name>
    <dbReference type="NCBI Taxonomy" id="2686094"/>
    <lineage>
        <taxon>Bacteria</taxon>
        <taxon>Pseudomonadati</taxon>
        <taxon>Pseudomonadota</taxon>
        <taxon>Alphaproteobacteria</taxon>
        <taxon>Caulobacterales</taxon>
        <taxon>Caulobacteraceae</taxon>
        <taxon>Terricaulis</taxon>
    </lineage>
</organism>
<gene>
    <name evidence="2" type="ORF">DSM104635_00946</name>
</gene>
<proteinExistence type="predicted"/>
<accession>A0A6I6MH55</accession>
<dbReference type="KEGG" id="tsv:DSM104635_00946"/>
<name>A0A6I6MH55_9CAUL</name>
<feature type="coiled-coil region" evidence="1">
    <location>
        <begin position="26"/>
        <end position="53"/>
    </location>
</feature>
<reference evidence="3" key="1">
    <citation type="submission" date="2019-12" db="EMBL/GenBank/DDBJ databases">
        <title>Complete genome of Terracaulis silvestris 0127_4.</title>
        <authorList>
            <person name="Vieira S."/>
            <person name="Riedel T."/>
            <person name="Sproer C."/>
            <person name="Pascual J."/>
            <person name="Boedeker C."/>
            <person name="Overmann J."/>
        </authorList>
    </citation>
    <scope>NUCLEOTIDE SEQUENCE [LARGE SCALE GENOMIC DNA]</scope>
    <source>
        <strain evidence="3">0127_4</strain>
    </source>
</reference>
<dbReference type="InterPro" id="IPR009579">
    <property type="entry name" value="DUF1192"/>
</dbReference>
<dbReference type="Proteomes" id="UP000431269">
    <property type="component" value="Chromosome"/>
</dbReference>
<dbReference type="Pfam" id="PF06698">
    <property type="entry name" value="DUF1192"/>
    <property type="match status" value="1"/>
</dbReference>
<evidence type="ECO:0000313" key="3">
    <source>
        <dbReference type="Proteomes" id="UP000431269"/>
    </source>
</evidence>
<evidence type="ECO:0000256" key="1">
    <source>
        <dbReference type="SAM" id="Coils"/>
    </source>
</evidence>
<dbReference type="AlphaFoldDB" id="A0A6I6MH55"/>
<dbReference type="RefSeq" id="WP_158765090.1">
    <property type="nucleotide sequence ID" value="NZ_CP047045.1"/>
</dbReference>
<evidence type="ECO:0000313" key="2">
    <source>
        <dbReference type="EMBL" id="QGZ94130.1"/>
    </source>
</evidence>
<keyword evidence="1" id="KW-0175">Coiled coil</keyword>